<protein>
    <submittedName>
        <fullName evidence="3">Acyltransferase family protein</fullName>
        <ecNumber evidence="3">2.3.-.-</ecNumber>
    </submittedName>
</protein>
<accession>A0ABW4Z6K5</accession>
<dbReference type="Pfam" id="PF01757">
    <property type="entry name" value="Acyl_transf_3"/>
    <property type="match status" value="1"/>
</dbReference>
<feature type="transmembrane region" description="Helical" evidence="1">
    <location>
        <begin position="35"/>
        <end position="55"/>
    </location>
</feature>
<feature type="transmembrane region" description="Helical" evidence="1">
    <location>
        <begin position="75"/>
        <end position="95"/>
    </location>
</feature>
<reference evidence="4" key="1">
    <citation type="journal article" date="2019" name="Int. J. Syst. Evol. Microbiol.">
        <title>The Global Catalogue of Microorganisms (GCM) 10K type strain sequencing project: providing services to taxonomists for standard genome sequencing and annotation.</title>
        <authorList>
            <consortium name="The Broad Institute Genomics Platform"/>
            <consortium name="The Broad Institute Genome Sequencing Center for Infectious Disease"/>
            <person name="Wu L."/>
            <person name="Ma J."/>
        </authorList>
    </citation>
    <scope>NUCLEOTIDE SEQUENCE [LARGE SCALE GENOMIC DNA]</scope>
    <source>
        <strain evidence="4">CCUG 57942</strain>
    </source>
</reference>
<keyword evidence="1" id="KW-0472">Membrane</keyword>
<dbReference type="PANTHER" id="PTHR23028">
    <property type="entry name" value="ACETYLTRANSFERASE"/>
    <property type="match status" value="1"/>
</dbReference>
<evidence type="ECO:0000313" key="4">
    <source>
        <dbReference type="Proteomes" id="UP001597389"/>
    </source>
</evidence>
<organism evidence="3 4">
    <name type="scientific">Rubritalea tangerina</name>
    <dbReference type="NCBI Taxonomy" id="430798"/>
    <lineage>
        <taxon>Bacteria</taxon>
        <taxon>Pseudomonadati</taxon>
        <taxon>Verrucomicrobiota</taxon>
        <taxon>Verrucomicrobiia</taxon>
        <taxon>Verrucomicrobiales</taxon>
        <taxon>Rubritaleaceae</taxon>
        <taxon>Rubritalea</taxon>
    </lineage>
</organism>
<evidence type="ECO:0000259" key="2">
    <source>
        <dbReference type="Pfam" id="PF01757"/>
    </source>
</evidence>
<keyword evidence="3" id="KW-0808">Transferase</keyword>
<dbReference type="EMBL" id="JBHUJB010000005">
    <property type="protein sequence ID" value="MFD2157405.1"/>
    <property type="molecule type" value="Genomic_DNA"/>
</dbReference>
<feature type="transmembrane region" description="Helical" evidence="1">
    <location>
        <begin position="286"/>
        <end position="307"/>
    </location>
</feature>
<feature type="transmembrane region" description="Helical" evidence="1">
    <location>
        <begin position="229"/>
        <end position="247"/>
    </location>
</feature>
<dbReference type="Proteomes" id="UP001597389">
    <property type="component" value="Unassembled WGS sequence"/>
</dbReference>
<keyword evidence="4" id="KW-1185">Reference proteome</keyword>
<keyword evidence="1" id="KW-0812">Transmembrane</keyword>
<dbReference type="GO" id="GO:0016746">
    <property type="term" value="F:acyltransferase activity"/>
    <property type="evidence" value="ECO:0007669"/>
    <property type="project" value="UniProtKB-KW"/>
</dbReference>
<feature type="transmembrane region" description="Helical" evidence="1">
    <location>
        <begin position="259"/>
        <end position="280"/>
    </location>
</feature>
<feature type="transmembrane region" description="Helical" evidence="1">
    <location>
        <begin position="115"/>
        <end position="134"/>
    </location>
</feature>
<dbReference type="RefSeq" id="WP_377091240.1">
    <property type="nucleotide sequence ID" value="NZ_JBHSJL010000014.1"/>
</dbReference>
<feature type="transmembrane region" description="Helical" evidence="1">
    <location>
        <begin position="312"/>
        <end position="334"/>
    </location>
</feature>
<gene>
    <name evidence="3" type="ORF">ACFSW8_00665</name>
</gene>
<evidence type="ECO:0000313" key="3">
    <source>
        <dbReference type="EMBL" id="MFD2157405.1"/>
    </source>
</evidence>
<proteinExistence type="predicted"/>
<name>A0ABW4Z6K5_9BACT</name>
<keyword evidence="3" id="KW-0012">Acyltransferase</keyword>
<dbReference type="EC" id="2.3.-.-" evidence="3"/>
<dbReference type="PANTHER" id="PTHR23028:SF53">
    <property type="entry name" value="ACYL_TRANSF_3 DOMAIN-CONTAINING PROTEIN"/>
    <property type="match status" value="1"/>
</dbReference>
<feature type="transmembrane region" description="Helical" evidence="1">
    <location>
        <begin position="354"/>
        <end position="375"/>
    </location>
</feature>
<feature type="transmembrane region" description="Helical" evidence="1">
    <location>
        <begin position="199"/>
        <end position="217"/>
    </location>
</feature>
<evidence type="ECO:0000256" key="1">
    <source>
        <dbReference type="SAM" id="Phobius"/>
    </source>
</evidence>
<keyword evidence="1" id="KW-1133">Transmembrane helix</keyword>
<comment type="caution">
    <text evidence="3">The sequence shown here is derived from an EMBL/GenBank/DDBJ whole genome shotgun (WGS) entry which is preliminary data.</text>
</comment>
<dbReference type="InterPro" id="IPR002656">
    <property type="entry name" value="Acyl_transf_3_dom"/>
</dbReference>
<dbReference type="InterPro" id="IPR050879">
    <property type="entry name" value="Acyltransferase_3"/>
</dbReference>
<feature type="domain" description="Acyltransferase 3" evidence="2">
    <location>
        <begin position="29"/>
        <end position="372"/>
    </location>
</feature>
<sequence>MGDSKPISFWQKILSQFSRVTSSGNYMPEIDGLRFVSIMAVLLYHAHILFFAAPIPNAISFPPSWDWLNFAIGQGWFGVQVFFVISGFVLALPFANHYLFDKRKVDLKTYYSRRVVRIGLPYFIALTLGALWMLRCGMPWDEMLHHYLAGLLYSHSLLYAGELNPILYVSWTLEIEIQFYLLAPLLCRLFMISSPWFRRASFVIAIFAIQYAATYLNTHFPSGLWSKSIIGQLQFFLVGLILGDLYLSYWKNTPRQKPFCYLLDCIGAATWLFIPFALKINGAHKWLALLLLLAFICVLRGSLLNWLLSRPLFATIGGMCYSIYLFHGALLYILHDHLIQPLFTLEKGQWPTNLLPLATLTILTLIVCSAAYKYIERPSMLWGSPKK</sequence>